<dbReference type="GO" id="GO:0008483">
    <property type="term" value="F:transaminase activity"/>
    <property type="evidence" value="ECO:0007669"/>
    <property type="project" value="UniProtKB-KW"/>
</dbReference>
<dbReference type="Gene3D" id="3.90.1150.10">
    <property type="entry name" value="Aspartate Aminotransferase, domain 1"/>
    <property type="match status" value="1"/>
</dbReference>
<dbReference type="PANTHER" id="PTHR30244">
    <property type="entry name" value="TRANSAMINASE"/>
    <property type="match status" value="1"/>
</dbReference>
<dbReference type="Pfam" id="PF01041">
    <property type="entry name" value="DegT_DnrJ_EryC1"/>
    <property type="match status" value="1"/>
</dbReference>
<reference evidence="4" key="1">
    <citation type="journal article" date="2019" name="Int. J. Syst. Evol. Microbiol.">
        <title>The Global Catalogue of Microorganisms (GCM) 10K type strain sequencing project: providing services to taxonomists for standard genome sequencing and annotation.</title>
        <authorList>
            <consortium name="The Broad Institute Genomics Platform"/>
            <consortium name="The Broad Institute Genome Sequencing Center for Infectious Disease"/>
            <person name="Wu L."/>
            <person name="Ma J."/>
        </authorList>
    </citation>
    <scope>NUCLEOTIDE SEQUENCE [LARGE SCALE GENOMIC DNA]</scope>
    <source>
        <strain evidence="4">KCTC 23098</strain>
    </source>
</reference>
<dbReference type="SUPFAM" id="SSF53383">
    <property type="entry name" value="PLP-dependent transferases"/>
    <property type="match status" value="1"/>
</dbReference>
<comment type="similarity">
    <text evidence="1 2">Belongs to the DegT/DnrJ/EryC1 family.</text>
</comment>
<protein>
    <submittedName>
        <fullName evidence="3">DegT/DnrJ/EryC1/StrS family aminotransferase</fullName>
    </submittedName>
</protein>
<sequence>MDFIPLASPDIQAADIHLVNEVLKSGMLVQGRYVEKLEHSFSEVVQVPESIAVSNGTASLHLPLRLLGIGPGDEVIVPAFSYVATANVVELVGAKPVFVDIDLGTYNIDVSKIREAITVKTKAIIPVHEFGLACDIEAVMQLAIEYDLYVIEDAACALGATQHGRQVGSFGDFGSFSLHPRKSITSGEGGVVTTHNSLYAQRVRRLRNHGIDMVEGKMVFEEAGFNYRLTDIQGALAYSQLSRLSAILEKKQRLAEIYLNGIKNRSFALPIVPSDRNHTWQTFHILIDDGRKQADVLNYLREHNIGANYGAQCIPAQKYYINKYDMDYKLLYPNAYAAFTQGIALPLYEKLNDDTIQYIAKIINSL</sequence>
<evidence type="ECO:0000256" key="2">
    <source>
        <dbReference type="RuleBase" id="RU004508"/>
    </source>
</evidence>
<accession>A0ABW6BA44</accession>
<evidence type="ECO:0000313" key="3">
    <source>
        <dbReference type="EMBL" id="MFD2965343.1"/>
    </source>
</evidence>
<organism evidence="3 4">
    <name type="scientific">Olivibacter jilunii</name>
    <dbReference type="NCBI Taxonomy" id="985016"/>
    <lineage>
        <taxon>Bacteria</taxon>
        <taxon>Pseudomonadati</taxon>
        <taxon>Bacteroidota</taxon>
        <taxon>Sphingobacteriia</taxon>
        <taxon>Sphingobacteriales</taxon>
        <taxon>Sphingobacteriaceae</taxon>
        <taxon>Olivibacter</taxon>
    </lineage>
</organism>
<evidence type="ECO:0000256" key="1">
    <source>
        <dbReference type="ARBA" id="ARBA00037999"/>
    </source>
</evidence>
<dbReference type="CDD" id="cd00616">
    <property type="entry name" value="AHBA_syn"/>
    <property type="match status" value="1"/>
</dbReference>
<dbReference type="InterPro" id="IPR000653">
    <property type="entry name" value="DegT/StrS_aminotransferase"/>
</dbReference>
<name>A0ABW6BA44_9SPHI</name>
<dbReference type="InterPro" id="IPR015424">
    <property type="entry name" value="PyrdxlP-dep_Trfase"/>
</dbReference>
<evidence type="ECO:0000313" key="4">
    <source>
        <dbReference type="Proteomes" id="UP001597560"/>
    </source>
</evidence>
<gene>
    <name evidence="3" type="ORF">ACFS6J_26315</name>
</gene>
<dbReference type="InterPro" id="IPR015422">
    <property type="entry name" value="PyrdxlP-dep_Trfase_small"/>
</dbReference>
<comment type="caution">
    <text evidence="3">The sequence shown here is derived from an EMBL/GenBank/DDBJ whole genome shotgun (WGS) entry which is preliminary data.</text>
</comment>
<dbReference type="Proteomes" id="UP001597560">
    <property type="component" value="Unassembled WGS sequence"/>
</dbReference>
<keyword evidence="3" id="KW-0032">Aminotransferase</keyword>
<dbReference type="RefSeq" id="WP_377613319.1">
    <property type="nucleotide sequence ID" value="NZ_JBHUPA010000029.1"/>
</dbReference>
<dbReference type="PIRSF" id="PIRSF000390">
    <property type="entry name" value="PLP_StrS"/>
    <property type="match status" value="1"/>
</dbReference>
<dbReference type="PANTHER" id="PTHR30244:SF34">
    <property type="entry name" value="DTDP-4-AMINO-4,6-DIDEOXYGALACTOSE TRANSAMINASE"/>
    <property type="match status" value="1"/>
</dbReference>
<keyword evidence="2" id="KW-0663">Pyridoxal phosphate</keyword>
<dbReference type="Gene3D" id="3.40.640.10">
    <property type="entry name" value="Type I PLP-dependent aspartate aminotransferase-like (Major domain)"/>
    <property type="match status" value="1"/>
</dbReference>
<dbReference type="EMBL" id="JBHUPA010000029">
    <property type="protein sequence ID" value="MFD2965343.1"/>
    <property type="molecule type" value="Genomic_DNA"/>
</dbReference>
<keyword evidence="4" id="KW-1185">Reference proteome</keyword>
<dbReference type="InterPro" id="IPR015421">
    <property type="entry name" value="PyrdxlP-dep_Trfase_major"/>
</dbReference>
<keyword evidence="3" id="KW-0808">Transferase</keyword>
<proteinExistence type="inferred from homology"/>